<keyword evidence="1" id="KW-0812">Transmembrane</keyword>
<gene>
    <name evidence="2" type="ORF">ACFPQ4_04195</name>
</gene>
<feature type="transmembrane region" description="Helical" evidence="1">
    <location>
        <begin position="82"/>
        <end position="105"/>
    </location>
</feature>
<dbReference type="EMBL" id="JBHSNC010000010">
    <property type="protein sequence ID" value="MFC5528654.1"/>
    <property type="molecule type" value="Genomic_DNA"/>
</dbReference>
<dbReference type="Proteomes" id="UP001596108">
    <property type="component" value="Unassembled WGS sequence"/>
</dbReference>
<keyword evidence="3" id="KW-1185">Reference proteome</keyword>
<evidence type="ECO:0000256" key="1">
    <source>
        <dbReference type="SAM" id="Phobius"/>
    </source>
</evidence>
<accession>A0ABW0R0D0</accession>
<comment type="caution">
    <text evidence="2">The sequence shown here is derived from an EMBL/GenBank/DDBJ whole genome shotgun (WGS) entry which is preliminary data.</text>
</comment>
<feature type="transmembrane region" description="Helical" evidence="1">
    <location>
        <begin position="21"/>
        <end position="41"/>
    </location>
</feature>
<keyword evidence="1" id="KW-0472">Membrane</keyword>
<proteinExistence type="predicted"/>
<feature type="transmembrane region" description="Helical" evidence="1">
    <location>
        <begin position="131"/>
        <end position="152"/>
    </location>
</feature>
<feature type="transmembrane region" description="Helical" evidence="1">
    <location>
        <begin position="205"/>
        <end position="224"/>
    </location>
</feature>
<organism evidence="2 3">
    <name type="scientific">Cohnella yongneupensis</name>
    <dbReference type="NCBI Taxonomy" id="425006"/>
    <lineage>
        <taxon>Bacteria</taxon>
        <taxon>Bacillati</taxon>
        <taxon>Bacillota</taxon>
        <taxon>Bacilli</taxon>
        <taxon>Bacillales</taxon>
        <taxon>Paenibacillaceae</taxon>
        <taxon>Cohnella</taxon>
    </lineage>
</organism>
<evidence type="ECO:0008006" key="4">
    <source>
        <dbReference type="Google" id="ProtNLM"/>
    </source>
</evidence>
<evidence type="ECO:0000313" key="2">
    <source>
        <dbReference type="EMBL" id="MFC5528654.1"/>
    </source>
</evidence>
<feature type="transmembrane region" description="Helical" evidence="1">
    <location>
        <begin position="164"/>
        <end position="185"/>
    </location>
</feature>
<protein>
    <recommendedName>
        <fullName evidence="4">ABC transporter permease</fullName>
    </recommendedName>
</protein>
<keyword evidence="1" id="KW-1133">Transmembrane helix</keyword>
<dbReference type="RefSeq" id="WP_378110500.1">
    <property type="nucleotide sequence ID" value="NZ_JBHSNC010000010.1"/>
</dbReference>
<reference evidence="3" key="1">
    <citation type="journal article" date="2019" name="Int. J. Syst. Evol. Microbiol.">
        <title>The Global Catalogue of Microorganisms (GCM) 10K type strain sequencing project: providing services to taxonomists for standard genome sequencing and annotation.</title>
        <authorList>
            <consortium name="The Broad Institute Genomics Platform"/>
            <consortium name="The Broad Institute Genome Sequencing Center for Infectious Disease"/>
            <person name="Wu L."/>
            <person name="Ma J."/>
        </authorList>
    </citation>
    <scope>NUCLEOTIDE SEQUENCE [LARGE SCALE GENOMIC DNA]</scope>
    <source>
        <strain evidence="3">CGMCC 1.18578</strain>
    </source>
</reference>
<sequence length="229" mass="25368">MNNRITGVIRIYLKDRWGWTYLPWIILLSSFVVNFSIAAVSDVPITTGGLASIYIYLLVAGILGVAQTFPFAIGFTVRRKDYVIGTLATMSLLSAIFSAMLVLLANIEGGTGGWGVDLTFFNLDYLNDGGVFARLWVNFGFMLHLYVLGYLFGSIYRKFGRTGMFALFVALSLLLTVASFLVTYYDGWDNIGNWINDHPSTAAELSTYLLPLTAIYASVSYLLLRRAAV</sequence>
<evidence type="ECO:0000313" key="3">
    <source>
        <dbReference type="Proteomes" id="UP001596108"/>
    </source>
</evidence>
<feature type="transmembrane region" description="Helical" evidence="1">
    <location>
        <begin position="53"/>
        <end position="75"/>
    </location>
</feature>
<name>A0ABW0R0D0_9BACL</name>